<protein>
    <submittedName>
        <fullName evidence="1">Uncharacterized protein</fullName>
    </submittedName>
</protein>
<dbReference type="AlphaFoldDB" id="A0A0E9PZ10"/>
<reference evidence="1" key="2">
    <citation type="journal article" date="2015" name="Fish Shellfish Immunol.">
        <title>Early steps in the European eel (Anguilla anguilla)-Vibrio vulnificus interaction in the gills: Role of the RtxA13 toxin.</title>
        <authorList>
            <person name="Callol A."/>
            <person name="Pajuelo D."/>
            <person name="Ebbesson L."/>
            <person name="Teles M."/>
            <person name="MacKenzie S."/>
            <person name="Amaro C."/>
        </authorList>
    </citation>
    <scope>NUCLEOTIDE SEQUENCE</scope>
</reference>
<organism evidence="1">
    <name type="scientific">Anguilla anguilla</name>
    <name type="common">European freshwater eel</name>
    <name type="synonym">Muraena anguilla</name>
    <dbReference type="NCBI Taxonomy" id="7936"/>
    <lineage>
        <taxon>Eukaryota</taxon>
        <taxon>Metazoa</taxon>
        <taxon>Chordata</taxon>
        <taxon>Craniata</taxon>
        <taxon>Vertebrata</taxon>
        <taxon>Euteleostomi</taxon>
        <taxon>Actinopterygii</taxon>
        <taxon>Neopterygii</taxon>
        <taxon>Teleostei</taxon>
        <taxon>Anguilliformes</taxon>
        <taxon>Anguillidae</taxon>
        <taxon>Anguilla</taxon>
    </lineage>
</organism>
<evidence type="ECO:0000313" key="1">
    <source>
        <dbReference type="EMBL" id="JAH09522.1"/>
    </source>
</evidence>
<accession>A0A0E9PZ10</accession>
<sequence>MNPSQGTASSEVNATEEMSNLVNYVEPVKFKSFEVSRSE</sequence>
<reference evidence="1" key="1">
    <citation type="submission" date="2014-11" db="EMBL/GenBank/DDBJ databases">
        <authorList>
            <person name="Amaro Gonzalez C."/>
        </authorList>
    </citation>
    <scope>NUCLEOTIDE SEQUENCE</scope>
</reference>
<name>A0A0E9PZ10_ANGAN</name>
<dbReference type="EMBL" id="GBXM01099055">
    <property type="protein sequence ID" value="JAH09522.1"/>
    <property type="molecule type" value="Transcribed_RNA"/>
</dbReference>
<proteinExistence type="predicted"/>